<proteinExistence type="predicted"/>
<accession>A0A934WYP7</accession>
<dbReference type="EMBL" id="JAEQBW010000003">
    <property type="protein sequence ID" value="MBK6265337.1"/>
    <property type="molecule type" value="Genomic_DNA"/>
</dbReference>
<evidence type="ECO:0000313" key="2">
    <source>
        <dbReference type="Proteomes" id="UP000611723"/>
    </source>
</evidence>
<keyword evidence="2" id="KW-1185">Reference proteome</keyword>
<dbReference type="RefSeq" id="WP_201431004.1">
    <property type="nucleotide sequence ID" value="NZ_JAEQBW010000003.1"/>
</dbReference>
<name>A0A934WYP7_9BACT</name>
<protein>
    <submittedName>
        <fullName evidence="1">Uncharacterized protein</fullName>
    </submittedName>
</protein>
<reference evidence="1" key="1">
    <citation type="submission" date="2021-01" db="EMBL/GenBank/DDBJ databases">
        <title>Marivirga aurantiaca sp. nov., isolated from intertidal surface sediments.</title>
        <authorList>
            <person name="Zhang M."/>
        </authorList>
    </citation>
    <scope>NUCLEOTIDE SEQUENCE</scope>
    <source>
        <strain evidence="1">S37H4</strain>
    </source>
</reference>
<dbReference type="Proteomes" id="UP000611723">
    <property type="component" value="Unassembled WGS sequence"/>
</dbReference>
<gene>
    <name evidence="1" type="ORF">JKA74_09825</name>
</gene>
<evidence type="ECO:0000313" key="1">
    <source>
        <dbReference type="EMBL" id="MBK6265337.1"/>
    </source>
</evidence>
<sequence length="185" mass="21537">MNYKQISNIDQSISTSLEGLSDAINTIQFKDSVGFTIEKADDLINFNELHHPGVYLIEVSNSDRVTDFNEWSENFLGKWHDEAYRKKFTPNSRKMRLKAHLESSNMDWIPLYLGKSRNIGKRVHQHIHLGLDKPTFALKLRARKNIQDLAFRLSCIKIDVKNYNVIMPLVESQLRNRINPILGRQ</sequence>
<dbReference type="AlphaFoldDB" id="A0A934WYP7"/>
<comment type="caution">
    <text evidence="1">The sequence shown here is derived from an EMBL/GenBank/DDBJ whole genome shotgun (WGS) entry which is preliminary data.</text>
</comment>
<organism evidence="1 2">
    <name type="scientific">Marivirga aurantiaca</name>
    <dbReference type="NCBI Taxonomy" id="2802615"/>
    <lineage>
        <taxon>Bacteria</taxon>
        <taxon>Pseudomonadati</taxon>
        <taxon>Bacteroidota</taxon>
        <taxon>Cytophagia</taxon>
        <taxon>Cytophagales</taxon>
        <taxon>Marivirgaceae</taxon>
        <taxon>Marivirga</taxon>
    </lineage>
</organism>